<dbReference type="NCBIfam" id="NF040521">
    <property type="entry name" value="C45_proenzyme"/>
    <property type="match status" value="1"/>
</dbReference>
<dbReference type="AlphaFoldDB" id="A0A0G0GTN3"/>
<organism evidence="2 3">
    <name type="scientific">candidate division WS6 bacterium GW2011_GWA2_37_6</name>
    <dbReference type="NCBI Taxonomy" id="1619087"/>
    <lineage>
        <taxon>Bacteria</taxon>
        <taxon>Candidatus Dojkabacteria</taxon>
    </lineage>
</organism>
<dbReference type="InterPro" id="IPR047794">
    <property type="entry name" value="C45_proenzyme-like"/>
</dbReference>
<keyword evidence="2" id="KW-0808">Transferase</keyword>
<sequence length="342" mass="39971">MDTKTFKGNFFEIGQQQGKIYKTNGMNFDKIKIDPVLYKNQLQVYQKHYPELLEELSGIAQGGHYDGKKLIYHFITSEILYFRNELRLDKACTIFGYKSKNDLFVGRNYDWIPETDKIFEVYKVINPDMNSFIAVTDMGIDSPATAKPQYFFYNADDAINNKGLFIGLTFAYADQWSYGISCIHMTRIIAETCETVEDALKVFKNIPLCCPKNFFIADKKGNMVIVEHTSKKFRVVYPNENILIQTNHYVDNELSKEDTVLKRVPFHNTFIRYYETLQKIIFERDKFNINSIVKILGRPGSYTCQNFPGIKTIWTLALDMSNEKYNIYWNVSGKRKTRKLEI</sequence>
<dbReference type="SUPFAM" id="SSF56235">
    <property type="entry name" value="N-terminal nucleophile aminohydrolases (Ntn hydrolases)"/>
    <property type="match status" value="1"/>
</dbReference>
<gene>
    <name evidence="2" type="ORF">US52_C0060G0007</name>
</gene>
<evidence type="ECO:0000259" key="1">
    <source>
        <dbReference type="Pfam" id="PF03417"/>
    </source>
</evidence>
<evidence type="ECO:0000313" key="3">
    <source>
        <dbReference type="Proteomes" id="UP000034852"/>
    </source>
</evidence>
<dbReference type="Pfam" id="PF03417">
    <property type="entry name" value="AAT"/>
    <property type="match status" value="1"/>
</dbReference>
<reference evidence="2 3" key="1">
    <citation type="journal article" date="2015" name="Nature">
        <title>rRNA introns, odd ribosomes, and small enigmatic genomes across a large radiation of phyla.</title>
        <authorList>
            <person name="Brown C.T."/>
            <person name="Hug L.A."/>
            <person name="Thomas B.C."/>
            <person name="Sharon I."/>
            <person name="Castelle C.J."/>
            <person name="Singh A."/>
            <person name="Wilkins M.J."/>
            <person name="Williams K.H."/>
            <person name="Banfield J.F."/>
        </authorList>
    </citation>
    <scope>NUCLEOTIDE SEQUENCE [LARGE SCALE GENOMIC DNA]</scope>
</reference>
<dbReference type="PANTHER" id="PTHR34180:SF1">
    <property type="entry name" value="BETA-ALANYL-DOPAMINE_CARCININE HYDROLASE"/>
    <property type="match status" value="1"/>
</dbReference>
<dbReference type="InterPro" id="IPR029055">
    <property type="entry name" value="Ntn_hydrolases_N"/>
</dbReference>
<name>A0A0G0GTN3_9BACT</name>
<protein>
    <submittedName>
        <fullName evidence="2">Peptidase C45 acyl-coenzyme A:6-aminopenicillanic acid acyl-transferase</fullName>
    </submittedName>
</protein>
<evidence type="ECO:0000313" key="2">
    <source>
        <dbReference type="EMBL" id="KKQ34418.1"/>
    </source>
</evidence>
<dbReference type="InterPro" id="IPR047801">
    <property type="entry name" value="Peptidase_C45"/>
</dbReference>
<feature type="domain" description="Peptidase C45 hydrolase" evidence="1">
    <location>
        <begin position="99"/>
        <end position="329"/>
    </location>
</feature>
<dbReference type="InterPro" id="IPR005079">
    <property type="entry name" value="Peptidase_C45_hydrolase"/>
</dbReference>
<accession>A0A0G0GTN3</accession>
<dbReference type="Proteomes" id="UP000034852">
    <property type="component" value="Unassembled WGS sequence"/>
</dbReference>
<proteinExistence type="predicted"/>
<comment type="caution">
    <text evidence="2">The sequence shown here is derived from an EMBL/GenBank/DDBJ whole genome shotgun (WGS) entry which is preliminary data.</text>
</comment>
<dbReference type="GO" id="GO:0016740">
    <property type="term" value="F:transferase activity"/>
    <property type="evidence" value="ECO:0007669"/>
    <property type="project" value="UniProtKB-KW"/>
</dbReference>
<dbReference type="PANTHER" id="PTHR34180">
    <property type="entry name" value="PEPTIDASE C45"/>
    <property type="match status" value="1"/>
</dbReference>
<dbReference type="Gene3D" id="3.60.60.10">
    <property type="entry name" value="Penicillin V Acylase, Chain A"/>
    <property type="match status" value="1"/>
</dbReference>
<dbReference type="EMBL" id="LBTH01000060">
    <property type="protein sequence ID" value="KKQ34418.1"/>
    <property type="molecule type" value="Genomic_DNA"/>
</dbReference>